<dbReference type="EMBL" id="HG322950">
    <property type="protein sequence ID" value="CDF85112.1"/>
    <property type="molecule type" value="Genomic_DNA"/>
</dbReference>
<dbReference type="HOGENOM" id="CLU_096468_0_0_6"/>
<sequence>MFRYLLLSLALLAPASFADDLYQVELILFQQEGDVVYSSQPAPDDWAKGAQPPAPDSRRPTAMDAQANKLAQAQGYHVLMHKAWKQAITDQPVKISLSEGQEQDGHFPVEGTLTLRQQRFVDTQVDFWINQFGGDGLLEHSQHMVQDVSLKNGVLAYLDHPSLGMLVKVSPLNAKPATPPPAEMEEDAPAGQPQQAPQQAPQAPANGGFDAPPASEPTQQ</sequence>
<proteinExistence type="predicted"/>
<feature type="region of interest" description="Disordered" evidence="1">
    <location>
        <begin position="172"/>
        <end position="220"/>
    </location>
</feature>
<evidence type="ECO:0000256" key="2">
    <source>
        <dbReference type="SAM" id="SignalP"/>
    </source>
</evidence>
<evidence type="ECO:0000313" key="3">
    <source>
        <dbReference type="EMBL" id="CDF85112.1"/>
    </source>
</evidence>
<reference evidence="3 4" key="2">
    <citation type="submission" date="2014-05" db="EMBL/GenBank/DDBJ databases">
        <title>Genome sequence of the 3-chlorobenzoate degrading bacterium Pseudomonas knackmussii B13 shows multiple evidence for horizontal gene transfer.</title>
        <authorList>
            <person name="Miyazaki R."/>
            <person name="Bertelli C."/>
            <person name="Falquet L."/>
            <person name="Robinson-Rechavi M."/>
            <person name="Gharib W."/>
            <person name="Roy S."/>
            <person name="Van der Meer J.R."/>
        </authorList>
    </citation>
    <scope>NUCLEOTIDE SEQUENCE [LARGE SCALE GENOMIC DNA]</scope>
    <source>
        <strain evidence="3 4">B13</strain>
    </source>
</reference>
<dbReference type="InterPro" id="IPR021241">
    <property type="entry name" value="CsiV"/>
</dbReference>
<protein>
    <recommendedName>
        <fullName evidence="5">Peptidoglycan-binding protein CsiV</fullName>
    </recommendedName>
</protein>
<feature type="compositionally biased region" description="Low complexity" evidence="1">
    <location>
        <begin position="189"/>
        <end position="205"/>
    </location>
</feature>
<dbReference type="STRING" id="1301098.PKB_3774"/>
<dbReference type="KEGG" id="pkc:PKB_3774"/>
<dbReference type="Proteomes" id="UP000025241">
    <property type="component" value="Chromosome I"/>
</dbReference>
<evidence type="ECO:0000256" key="1">
    <source>
        <dbReference type="SAM" id="MobiDB-lite"/>
    </source>
</evidence>
<evidence type="ECO:0008006" key="5">
    <source>
        <dbReference type="Google" id="ProtNLM"/>
    </source>
</evidence>
<reference evidence="3 4" key="1">
    <citation type="submission" date="2013-03" db="EMBL/GenBank/DDBJ databases">
        <authorList>
            <person name="Linke B."/>
        </authorList>
    </citation>
    <scope>NUCLEOTIDE SEQUENCE [LARGE SCALE GENOMIC DNA]</scope>
    <source>
        <strain evidence="3 4">B13</strain>
    </source>
</reference>
<organism evidence="3 4">
    <name type="scientific">Pseudomonas knackmussii (strain DSM 6978 / CCUG 54928 / LMG 23759 / B13)</name>
    <dbReference type="NCBI Taxonomy" id="1301098"/>
    <lineage>
        <taxon>Bacteria</taxon>
        <taxon>Pseudomonadati</taxon>
        <taxon>Pseudomonadota</taxon>
        <taxon>Gammaproteobacteria</taxon>
        <taxon>Pseudomonadales</taxon>
        <taxon>Pseudomonadaceae</taxon>
        <taxon>Pseudomonas</taxon>
    </lineage>
</organism>
<keyword evidence="4" id="KW-1185">Reference proteome</keyword>
<evidence type="ECO:0000313" key="4">
    <source>
        <dbReference type="Proteomes" id="UP000025241"/>
    </source>
</evidence>
<keyword evidence="2" id="KW-0732">Signal</keyword>
<dbReference type="AlphaFoldDB" id="A0A024HKT6"/>
<dbReference type="PATRIC" id="fig|1301098.3.peg.3783"/>
<dbReference type="OrthoDB" id="5566524at2"/>
<feature type="chain" id="PRO_5001533330" description="Peptidoglycan-binding protein CsiV" evidence="2">
    <location>
        <begin position="19"/>
        <end position="220"/>
    </location>
</feature>
<dbReference type="Pfam" id="PF10972">
    <property type="entry name" value="CsiV"/>
    <property type="match status" value="1"/>
</dbReference>
<accession>A0A024HKT6</accession>
<name>A0A024HKT6_PSEKB</name>
<feature type="region of interest" description="Disordered" evidence="1">
    <location>
        <begin position="40"/>
        <end position="62"/>
    </location>
</feature>
<feature type="signal peptide" evidence="2">
    <location>
        <begin position="1"/>
        <end position="18"/>
    </location>
</feature>
<dbReference type="RefSeq" id="WP_043253477.1">
    <property type="nucleotide sequence ID" value="NZ_HG322950.1"/>
</dbReference>
<gene>
    <name evidence="3" type="ORF">PKB_3774</name>
</gene>
<dbReference type="eggNOG" id="ENOG5033EPB">
    <property type="taxonomic scope" value="Bacteria"/>
</dbReference>